<dbReference type="Pfam" id="PF16211">
    <property type="entry name" value="Histone_H2A_C"/>
    <property type="match status" value="1"/>
</dbReference>
<keyword evidence="4" id="KW-0544">Nucleosome core</keyword>
<reference evidence="6" key="1">
    <citation type="submission" date="2025-08" db="UniProtKB">
        <authorList>
            <consortium name="Ensembl"/>
        </authorList>
    </citation>
    <scope>IDENTIFICATION</scope>
</reference>
<dbReference type="GO" id="GO:0000786">
    <property type="term" value="C:nucleosome"/>
    <property type="evidence" value="ECO:0007669"/>
    <property type="project" value="UniProtKB-KW"/>
</dbReference>
<dbReference type="GO" id="GO:0003677">
    <property type="term" value="F:DNA binding"/>
    <property type="evidence" value="ECO:0007669"/>
    <property type="project" value="UniProtKB-KW"/>
</dbReference>
<reference evidence="6" key="2">
    <citation type="submission" date="2025-09" db="UniProtKB">
        <authorList>
            <consortium name="Ensembl"/>
        </authorList>
    </citation>
    <scope>IDENTIFICATION</scope>
</reference>
<keyword evidence="2" id="KW-0158">Chromosome</keyword>
<evidence type="ECO:0000256" key="2">
    <source>
        <dbReference type="ARBA" id="ARBA00022454"/>
    </source>
</evidence>
<evidence type="ECO:0000256" key="3">
    <source>
        <dbReference type="ARBA" id="ARBA00023125"/>
    </source>
</evidence>
<organism evidence="6 7">
    <name type="scientific">Salvator merianae</name>
    <name type="common">Argentine black and white tegu</name>
    <name type="synonym">Tupinambis merianae</name>
    <dbReference type="NCBI Taxonomy" id="96440"/>
    <lineage>
        <taxon>Eukaryota</taxon>
        <taxon>Metazoa</taxon>
        <taxon>Chordata</taxon>
        <taxon>Craniata</taxon>
        <taxon>Vertebrata</taxon>
        <taxon>Euteleostomi</taxon>
        <taxon>Lepidosauria</taxon>
        <taxon>Squamata</taxon>
        <taxon>Bifurcata</taxon>
        <taxon>Unidentata</taxon>
        <taxon>Episquamata</taxon>
        <taxon>Laterata</taxon>
        <taxon>Teiioidea</taxon>
        <taxon>Teiidae</taxon>
        <taxon>Salvator</taxon>
    </lineage>
</organism>
<proteinExistence type="predicted"/>
<evidence type="ECO:0000256" key="4">
    <source>
        <dbReference type="ARBA" id="ARBA00023269"/>
    </source>
</evidence>
<evidence type="ECO:0000313" key="7">
    <source>
        <dbReference type="Proteomes" id="UP000694421"/>
    </source>
</evidence>
<dbReference type="AlphaFoldDB" id="A0A8D0DTW1"/>
<sequence>MCQGAQLAYQHDKQLRERHGCALAGGPDLCRCYSSCVQCCEHLTAEILDLLSICDDEELDSLIKATFPSGGVIPSHP</sequence>
<evidence type="ECO:0000313" key="6">
    <source>
        <dbReference type="Ensembl" id="ENSSMRP00000021697.1"/>
    </source>
</evidence>
<dbReference type="InterPro" id="IPR032454">
    <property type="entry name" value="Histone_H2A_C"/>
</dbReference>
<name>A0A8D0DTW1_SALMN</name>
<dbReference type="Ensembl" id="ENSSMRT00000025411.1">
    <property type="protein sequence ID" value="ENSSMRP00000021697.1"/>
    <property type="gene ID" value="ENSSMRG00000016878.1"/>
</dbReference>
<keyword evidence="7" id="KW-1185">Reference proteome</keyword>
<dbReference type="Proteomes" id="UP000694421">
    <property type="component" value="Unplaced"/>
</dbReference>
<protein>
    <recommendedName>
        <fullName evidence="5">Histone H2A C-terminal domain-containing protein</fullName>
    </recommendedName>
</protein>
<accession>A0A8D0DTW1</accession>
<keyword evidence="3" id="KW-0238">DNA-binding</keyword>
<evidence type="ECO:0000256" key="1">
    <source>
        <dbReference type="ARBA" id="ARBA00004286"/>
    </source>
</evidence>
<comment type="subcellular location">
    <subcellularLocation>
        <location evidence="1">Chromosome</location>
    </subcellularLocation>
</comment>
<evidence type="ECO:0000259" key="5">
    <source>
        <dbReference type="Pfam" id="PF16211"/>
    </source>
</evidence>
<feature type="domain" description="Histone H2A C-terminal" evidence="5">
    <location>
        <begin position="57"/>
        <end position="75"/>
    </location>
</feature>